<feature type="region of interest" description="Disordered" evidence="1">
    <location>
        <begin position="1"/>
        <end position="40"/>
    </location>
</feature>
<organism evidence="3 4">
    <name type="scientific">Natronorubrum tibetense GA33</name>
    <dbReference type="NCBI Taxonomy" id="1114856"/>
    <lineage>
        <taxon>Archaea</taxon>
        <taxon>Methanobacteriati</taxon>
        <taxon>Methanobacteriota</taxon>
        <taxon>Stenosarchaea group</taxon>
        <taxon>Halobacteria</taxon>
        <taxon>Halobacteriales</taxon>
        <taxon>Natrialbaceae</taxon>
        <taxon>Natronorubrum</taxon>
    </lineage>
</organism>
<dbReference type="eggNOG" id="arCOG04724">
    <property type="taxonomic scope" value="Archaea"/>
</dbReference>
<sequence length="222" mass="25218">MSDRTRDPDDGETAGEPLKTAPSSSDAETPPSETLEGVPDWDDEYVDRVSDRLMHNYDLEKDYSVEGETFTLYGQMALSSKKHFLHPALSLAEHESTEHLFVRRVDRVDDRTLDRFVDLGERLADEWIDPDEEHFSTDFTFVAVAPSIPDEVRDRVSGFDGRTLLKYGYHGHYEINLAVVSPESEALVASENADVATAFRLWDSIEREEPGILDLISRRLQL</sequence>
<dbReference type="STRING" id="1114856.GCA_000383975_02717"/>
<comment type="caution">
    <text evidence="3">The sequence shown here is derived from an EMBL/GenBank/DDBJ whole genome shotgun (WGS) entry which is preliminary data.</text>
</comment>
<evidence type="ECO:0000313" key="4">
    <source>
        <dbReference type="Proteomes" id="UP000011599"/>
    </source>
</evidence>
<dbReference type="EMBL" id="AOHW01000032">
    <property type="protein sequence ID" value="ELY40463.1"/>
    <property type="molecule type" value="Genomic_DNA"/>
</dbReference>
<gene>
    <name evidence="3" type="ORF">C496_11458</name>
</gene>
<accession>L9VW21</accession>
<dbReference type="OrthoDB" id="210068at2157"/>
<feature type="domain" description="DUF8052" evidence="2">
    <location>
        <begin position="43"/>
        <end position="200"/>
    </location>
</feature>
<dbReference type="AlphaFoldDB" id="L9VW21"/>
<evidence type="ECO:0000259" key="2">
    <source>
        <dbReference type="Pfam" id="PF26226"/>
    </source>
</evidence>
<dbReference type="Pfam" id="PF26226">
    <property type="entry name" value="DUF8052"/>
    <property type="match status" value="1"/>
</dbReference>
<keyword evidence="4" id="KW-1185">Reference proteome</keyword>
<dbReference type="InterPro" id="IPR058365">
    <property type="entry name" value="DUF8052"/>
</dbReference>
<reference evidence="3 4" key="1">
    <citation type="journal article" date="2014" name="PLoS Genet.">
        <title>Phylogenetically driven sequencing of extremely halophilic archaea reveals strategies for static and dynamic osmo-response.</title>
        <authorList>
            <person name="Becker E.A."/>
            <person name="Seitzer P.M."/>
            <person name="Tritt A."/>
            <person name="Larsen D."/>
            <person name="Krusor M."/>
            <person name="Yao A.I."/>
            <person name="Wu D."/>
            <person name="Madern D."/>
            <person name="Eisen J.A."/>
            <person name="Darling A.E."/>
            <person name="Facciotti M.T."/>
        </authorList>
    </citation>
    <scope>NUCLEOTIDE SEQUENCE [LARGE SCALE GENOMIC DNA]</scope>
    <source>
        <strain evidence="3 4">GA33</strain>
    </source>
</reference>
<evidence type="ECO:0000256" key="1">
    <source>
        <dbReference type="SAM" id="MobiDB-lite"/>
    </source>
</evidence>
<protein>
    <recommendedName>
        <fullName evidence="2">DUF8052 domain-containing protein</fullName>
    </recommendedName>
</protein>
<proteinExistence type="predicted"/>
<dbReference type="Proteomes" id="UP000011599">
    <property type="component" value="Unassembled WGS sequence"/>
</dbReference>
<name>L9VW21_9EURY</name>
<evidence type="ECO:0000313" key="3">
    <source>
        <dbReference type="EMBL" id="ELY40463.1"/>
    </source>
</evidence>
<dbReference type="RefSeq" id="WP_006090120.1">
    <property type="nucleotide sequence ID" value="NZ_AOHW01000032.1"/>
</dbReference>
<dbReference type="PATRIC" id="fig|1114856.3.peg.2385"/>